<name>A0ABD1ZX08_VESSQ</name>
<dbReference type="Pfam" id="PF00201">
    <property type="entry name" value="UDPGT"/>
    <property type="match status" value="1"/>
</dbReference>
<evidence type="ECO:0000256" key="5">
    <source>
        <dbReference type="SAM" id="SignalP"/>
    </source>
</evidence>
<feature type="chain" id="PRO_5044762004" evidence="5">
    <location>
        <begin position="24"/>
        <end position="528"/>
    </location>
</feature>
<feature type="signal peptide" evidence="5">
    <location>
        <begin position="1"/>
        <end position="23"/>
    </location>
</feature>
<evidence type="ECO:0000313" key="6">
    <source>
        <dbReference type="EMBL" id="KAL2712905.1"/>
    </source>
</evidence>
<protein>
    <submittedName>
        <fullName evidence="6">UDP-glucuronosyltransferase 3A2-like</fullName>
    </submittedName>
</protein>
<dbReference type="AlphaFoldDB" id="A0ABD1ZX08"/>
<keyword evidence="4" id="KW-1133">Transmembrane helix</keyword>
<keyword evidence="5" id="KW-0732">Signal</keyword>
<dbReference type="CDD" id="cd03784">
    <property type="entry name" value="GT1_Gtf-like"/>
    <property type="match status" value="1"/>
</dbReference>
<evidence type="ECO:0000256" key="3">
    <source>
        <dbReference type="ARBA" id="ARBA00022679"/>
    </source>
</evidence>
<dbReference type="FunFam" id="3.40.50.2000:FF:000021">
    <property type="entry name" value="UDP-glucuronosyltransferase"/>
    <property type="match status" value="1"/>
</dbReference>
<accession>A0ABD1ZX08</accession>
<dbReference type="GO" id="GO:0016757">
    <property type="term" value="F:glycosyltransferase activity"/>
    <property type="evidence" value="ECO:0007669"/>
    <property type="project" value="UniProtKB-KW"/>
</dbReference>
<dbReference type="InterPro" id="IPR002213">
    <property type="entry name" value="UDP_glucos_trans"/>
</dbReference>
<keyword evidence="4" id="KW-0472">Membrane</keyword>
<dbReference type="EMBL" id="JAUDFV010000164">
    <property type="protein sequence ID" value="KAL2712905.1"/>
    <property type="molecule type" value="Genomic_DNA"/>
</dbReference>
<evidence type="ECO:0000313" key="7">
    <source>
        <dbReference type="Proteomes" id="UP001607302"/>
    </source>
</evidence>
<dbReference type="PANTHER" id="PTHR48043">
    <property type="entry name" value="EG:EG0003.4 PROTEIN-RELATED"/>
    <property type="match status" value="1"/>
</dbReference>
<comment type="similarity">
    <text evidence="1">Belongs to the UDP-glycosyltransferase family.</text>
</comment>
<evidence type="ECO:0000256" key="2">
    <source>
        <dbReference type="ARBA" id="ARBA00022676"/>
    </source>
</evidence>
<dbReference type="InterPro" id="IPR050271">
    <property type="entry name" value="UDP-glycosyltransferase"/>
</dbReference>
<evidence type="ECO:0000256" key="4">
    <source>
        <dbReference type="SAM" id="Phobius"/>
    </source>
</evidence>
<keyword evidence="4" id="KW-0812">Transmembrane</keyword>
<comment type="caution">
    <text evidence="6">The sequence shown here is derived from an EMBL/GenBank/DDBJ whole genome shotgun (WGS) entry which is preliminary data.</text>
</comment>
<dbReference type="Proteomes" id="UP001607302">
    <property type="component" value="Unassembled WGS sequence"/>
</dbReference>
<organism evidence="6 7">
    <name type="scientific">Vespula squamosa</name>
    <name type="common">Southern yellow jacket</name>
    <name type="synonym">Wasp</name>
    <dbReference type="NCBI Taxonomy" id="30214"/>
    <lineage>
        <taxon>Eukaryota</taxon>
        <taxon>Metazoa</taxon>
        <taxon>Ecdysozoa</taxon>
        <taxon>Arthropoda</taxon>
        <taxon>Hexapoda</taxon>
        <taxon>Insecta</taxon>
        <taxon>Pterygota</taxon>
        <taxon>Neoptera</taxon>
        <taxon>Endopterygota</taxon>
        <taxon>Hymenoptera</taxon>
        <taxon>Apocrita</taxon>
        <taxon>Aculeata</taxon>
        <taxon>Vespoidea</taxon>
        <taxon>Vespidae</taxon>
        <taxon>Vespinae</taxon>
        <taxon>Vespula</taxon>
    </lineage>
</organism>
<dbReference type="SUPFAM" id="SSF53756">
    <property type="entry name" value="UDP-Glycosyltransferase/glycogen phosphorylase"/>
    <property type="match status" value="1"/>
</dbReference>
<reference evidence="6 7" key="1">
    <citation type="journal article" date="2024" name="Ann. Entomol. Soc. Am.">
        <title>Genomic analyses of the southern and eastern yellowjacket wasps (Hymenoptera: Vespidae) reveal evolutionary signatures of social life.</title>
        <authorList>
            <person name="Catto M.A."/>
            <person name="Caine P.B."/>
            <person name="Orr S.E."/>
            <person name="Hunt B.G."/>
            <person name="Goodisman M.A.D."/>
        </authorList>
    </citation>
    <scope>NUCLEOTIDE SEQUENCE [LARGE SCALE GENOMIC DNA]</scope>
    <source>
        <strain evidence="6">233</strain>
        <tissue evidence="6">Head and thorax</tissue>
    </source>
</reference>
<dbReference type="PANTHER" id="PTHR48043:SF159">
    <property type="entry name" value="EG:EG0003.4 PROTEIN-RELATED"/>
    <property type="match status" value="1"/>
</dbReference>
<keyword evidence="3" id="KW-0808">Transferase</keyword>
<sequence>MNWIIGLTLFFTVLITQRNLVNSKRFLIVAFSPNYSHHIAYQSLWRKLHERGHELVILTMNSIKDPNLQNYTEINCNIDYVKLDKALDMKIYRRFTEMELTEFLDDIRYDILEKLLNLPNIQQLFLSTNNEKFDAIIIETISSPIFYLLAQRFNAPLIGIMPLQLRNIERYFLGSPILPSHLSNWEIENISTNPTFLQRLKNFIDTCYYMYYWLYISIPIEQMIAKKYLGDNIPSIIDAGQNMSLLLASSHMINLYSRPEIPNVVYYNSGHISKIPPTLPTDLRIFLDNATNGFIYMSLGTTVKYNYLMENTKTLFMNVFSKLPWPTVWSRNDADSIKNSSYHLDKIFISKWVPQQGILAHPNIKLFIYQGGLQSTEEAIHYGVPLIGIPILFDQHYNVKRMVTIGVAKHLHLDNITEKIFHDSIHDMFNNRERYKEKMFELQNIVKDVPYDSLENAVWWIEYVIRNKGVPYLQFNEKYKAYYQRYDIDIIIFLSVFVTLLIILLLYITLTTLSYIMKQNPSTKKKLS</sequence>
<feature type="transmembrane region" description="Helical" evidence="4">
    <location>
        <begin position="490"/>
        <end position="516"/>
    </location>
</feature>
<evidence type="ECO:0000256" key="1">
    <source>
        <dbReference type="ARBA" id="ARBA00009995"/>
    </source>
</evidence>
<gene>
    <name evidence="6" type="ORF">V1478_017496</name>
</gene>
<keyword evidence="7" id="KW-1185">Reference proteome</keyword>
<proteinExistence type="inferred from homology"/>
<keyword evidence="2" id="KW-0328">Glycosyltransferase</keyword>
<dbReference type="Gene3D" id="3.40.50.2000">
    <property type="entry name" value="Glycogen Phosphorylase B"/>
    <property type="match status" value="1"/>
</dbReference>